<dbReference type="GO" id="GO:0007005">
    <property type="term" value="P:mitochondrion organization"/>
    <property type="evidence" value="ECO:0007669"/>
    <property type="project" value="TreeGrafter"/>
</dbReference>
<dbReference type="Gene3D" id="1.25.40.10">
    <property type="entry name" value="Tetratricopeptide repeat domain"/>
    <property type="match status" value="1"/>
</dbReference>
<evidence type="ECO:0000313" key="4">
    <source>
        <dbReference type="Proteomes" id="UP000654075"/>
    </source>
</evidence>
<evidence type="ECO:0000256" key="2">
    <source>
        <dbReference type="SAM" id="MobiDB-lite"/>
    </source>
</evidence>
<dbReference type="AlphaFoldDB" id="A0A813HYC1"/>
<organism evidence="3 4">
    <name type="scientific">Polarella glacialis</name>
    <name type="common">Dinoflagellate</name>
    <dbReference type="NCBI Taxonomy" id="89957"/>
    <lineage>
        <taxon>Eukaryota</taxon>
        <taxon>Sar</taxon>
        <taxon>Alveolata</taxon>
        <taxon>Dinophyceae</taxon>
        <taxon>Suessiales</taxon>
        <taxon>Suessiaceae</taxon>
        <taxon>Polarella</taxon>
    </lineage>
</organism>
<keyword evidence="4" id="KW-1185">Reference proteome</keyword>
<dbReference type="GO" id="GO:0003729">
    <property type="term" value="F:mRNA binding"/>
    <property type="evidence" value="ECO:0007669"/>
    <property type="project" value="TreeGrafter"/>
</dbReference>
<protein>
    <recommendedName>
        <fullName evidence="5">Pentatricopeptide repeat-containing protein</fullName>
    </recommendedName>
</protein>
<dbReference type="GO" id="GO:0005739">
    <property type="term" value="C:mitochondrion"/>
    <property type="evidence" value="ECO:0007669"/>
    <property type="project" value="TreeGrafter"/>
</dbReference>
<evidence type="ECO:0008006" key="5">
    <source>
        <dbReference type="Google" id="ProtNLM"/>
    </source>
</evidence>
<reference evidence="3" key="1">
    <citation type="submission" date="2021-02" db="EMBL/GenBank/DDBJ databases">
        <authorList>
            <person name="Dougan E. K."/>
            <person name="Rhodes N."/>
            <person name="Thang M."/>
            <person name="Chan C."/>
        </authorList>
    </citation>
    <scope>NUCLEOTIDE SEQUENCE</scope>
</reference>
<evidence type="ECO:0000313" key="3">
    <source>
        <dbReference type="EMBL" id="CAE8643541.1"/>
    </source>
</evidence>
<dbReference type="GO" id="GO:0006396">
    <property type="term" value="P:RNA processing"/>
    <property type="evidence" value="ECO:0007669"/>
    <property type="project" value="TreeGrafter"/>
</dbReference>
<dbReference type="PANTHER" id="PTHR47934">
    <property type="entry name" value="PENTATRICOPEPTIDE REPEAT-CONTAINING PROTEIN PET309, MITOCHONDRIAL"/>
    <property type="match status" value="1"/>
</dbReference>
<dbReference type="InterPro" id="IPR051114">
    <property type="entry name" value="Mito_RNA_Proc_CCM1"/>
</dbReference>
<proteinExistence type="predicted"/>
<sequence length="847" mass="89613">AIWAFDQLLAEGLTASVHAYANLINAYVNSGDMDGAAATFSKMLANGVRSNVVVCTALLKGYCRVGDMAGARSVLDGMVGQDPPVMPDLRLVNTLLRGCVRVGDLKAARLAVACRFYGSTPQTGASNVDRSLLPSQNEKVPSDGLSAEPAWAQAAINVTIFHWGVKAQFPATHRFLLDAAASSEYGKQRRPTLTVLLRMQRPLPTSVEGGVLGVTILGGEVHRARRGAEQGDPHGSLQCGAVLADVAEGAMAEFCRCKATDLPGCFAAWYCDDGQVICRPANSDLYLQCLDAAAARVGATRGAGPAVKTRVRLVGHPAALAAFHEPWLSEHIRQTCQLGEPNEATEVLGTVVGSATAQDAHFFERSVASDQLRSSLAEVADPAVELTLGRLCADVSRVTHLLRTCGAVVSEATACQHDASLDAFITRTLGGDLPQLSLAQAAVGVTQGGLGFRRAADLATPAFLASRIEARPFVQRLFEAMTAQSVHVPNAMQHYDSQTDLALQQLKGRLSENRAAQAQEMCERGAEMAQQRLAATLSGGQLRSTGAPVGAGQAGGHLLAKDGAENPEHPVSNSAGQPLQLQHALAGLVDRDGLDAMVSTLTAGGRNSDVRRLKELRHETVSSEWLWALDPRAPASLEPDAYVAAVRLRLGASFATEPLPCRACQGTLDPSGYHALCCAPGESTRGHNDVRDCLFDLARLADSTAEREVLGLLDAAPGLRPADVLTSAASPGLTSALDVGIASPDAANAGADCAEAMRVRKRATYARFLSALMAEGVEYRPLVWSCWGREHPDTTAALTQLARQAARRRGASDYRPLLRRARAHIGAALARRAAGMLRACMPTQLRE</sequence>
<feature type="repeat" description="PPR" evidence="1">
    <location>
        <begin position="16"/>
        <end position="50"/>
    </location>
</feature>
<dbReference type="NCBIfam" id="TIGR00756">
    <property type="entry name" value="PPR"/>
    <property type="match status" value="2"/>
</dbReference>
<dbReference type="PANTHER" id="PTHR47934:SF6">
    <property type="entry name" value="MITOCHONDRIAL GROUP I INTRON SPLICING FACTOR CCM1-RELATED"/>
    <property type="match status" value="1"/>
</dbReference>
<comment type="caution">
    <text evidence="3">The sequence shown here is derived from an EMBL/GenBank/DDBJ whole genome shotgun (WGS) entry which is preliminary data.</text>
</comment>
<gene>
    <name evidence="3" type="ORF">PGLA1383_LOCUS57860</name>
</gene>
<dbReference type="PROSITE" id="PS51375">
    <property type="entry name" value="PPR"/>
    <property type="match status" value="2"/>
</dbReference>
<dbReference type="EMBL" id="CAJNNV010033385">
    <property type="protein sequence ID" value="CAE8643541.1"/>
    <property type="molecule type" value="Genomic_DNA"/>
</dbReference>
<feature type="region of interest" description="Disordered" evidence="2">
    <location>
        <begin position="557"/>
        <end position="576"/>
    </location>
</feature>
<dbReference type="InterPro" id="IPR011990">
    <property type="entry name" value="TPR-like_helical_dom_sf"/>
</dbReference>
<dbReference type="InterPro" id="IPR002885">
    <property type="entry name" value="PPR_rpt"/>
</dbReference>
<feature type="repeat" description="PPR" evidence="1">
    <location>
        <begin position="51"/>
        <end position="85"/>
    </location>
</feature>
<name>A0A813HYC1_POLGL</name>
<feature type="non-terminal residue" evidence="3">
    <location>
        <position position="847"/>
    </location>
</feature>
<dbReference type="Pfam" id="PF13041">
    <property type="entry name" value="PPR_2"/>
    <property type="match status" value="1"/>
</dbReference>
<accession>A0A813HYC1</accession>
<feature type="compositionally biased region" description="Basic and acidic residues" evidence="2">
    <location>
        <begin position="559"/>
        <end position="568"/>
    </location>
</feature>
<dbReference type="Proteomes" id="UP000654075">
    <property type="component" value="Unassembled WGS sequence"/>
</dbReference>
<evidence type="ECO:0000256" key="1">
    <source>
        <dbReference type="PROSITE-ProRule" id="PRU00708"/>
    </source>
</evidence>
<dbReference type="OrthoDB" id="185373at2759"/>